<dbReference type="Proteomes" id="UP000814033">
    <property type="component" value="Unassembled WGS sequence"/>
</dbReference>
<proteinExistence type="predicted"/>
<name>A0ACB8S328_9AGAM</name>
<organism evidence="1 2">
    <name type="scientific">Auriscalpium vulgare</name>
    <dbReference type="NCBI Taxonomy" id="40419"/>
    <lineage>
        <taxon>Eukaryota</taxon>
        <taxon>Fungi</taxon>
        <taxon>Dikarya</taxon>
        <taxon>Basidiomycota</taxon>
        <taxon>Agaricomycotina</taxon>
        <taxon>Agaricomycetes</taxon>
        <taxon>Russulales</taxon>
        <taxon>Auriscalpiaceae</taxon>
        <taxon>Auriscalpium</taxon>
    </lineage>
</organism>
<protein>
    <submittedName>
        <fullName evidence="1">Uncharacterized protein</fullName>
    </submittedName>
</protein>
<reference evidence="1" key="1">
    <citation type="submission" date="2021-02" db="EMBL/GenBank/DDBJ databases">
        <authorList>
            <consortium name="DOE Joint Genome Institute"/>
            <person name="Ahrendt S."/>
            <person name="Looney B.P."/>
            <person name="Miyauchi S."/>
            <person name="Morin E."/>
            <person name="Drula E."/>
            <person name="Courty P.E."/>
            <person name="Chicoki N."/>
            <person name="Fauchery L."/>
            <person name="Kohler A."/>
            <person name="Kuo A."/>
            <person name="Labutti K."/>
            <person name="Pangilinan J."/>
            <person name="Lipzen A."/>
            <person name="Riley R."/>
            <person name="Andreopoulos W."/>
            <person name="He G."/>
            <person name="Johnson J."/>
            <person name="Barry K.W."/>
            <person name="Grigoriev I.V."/>
            <person name="Nagy L."/>
            <person name="Hibbett D."/>
            <person name="Henrissat B."/>
            <person name="Matheny P.B."/>
            <person name="Labbe J."/>
            <person name="Martin F."/>
        </authorList>
    </citation>
    <scope>NUCLEOTIDE SEQUENCE</scope>
    <source>
        <strain evidence="1">FP105234-sp</strain>
    </source>
</reference>
<evidence type="ECO:0000313" key="2">
    <source>
        <dbReference type="Proteomes" id="UP000814033"/>
    </source>
</evidence>
<comment type="caution">
    <text evidence="1">The sequence shown here is derived from an EMBL/GenBank/DDBJ whole genome shotgun (WGS) entry which is preliminary data.</text>
</comment>
<gene>
    <name evidence="1" type="ORF">FA95DRAFT_1487058</name>
</gene>
<sequence length="138" mass="15704">MAHDCIPGPATRATIYLQPRRQSSLSTQLRTKTVALQRYLHLIKWADTSLCPACGQQDETVYHFILECPAYEEPRRRLGQAVGRAKMTMDHLLAKKNTFPKLSKFIHETKRFEDAFGDVRDAGRADGQNRENMAAVKT</sequence>
<keyword evidence="2" id="KW-1185">Reference proteome</keyword>
<accession>A0ACB8S328</accession>
<dbReference type="EMBL" id="MU275860">
    <property type="protein sequence ID" value="KAI0050542.1"/>
    <property type="molecule type" value="Genomic_DNA"/>
</dbReference>
<evidence type="ECO:0000313" key="1">
    <source>
        <dbReference type="EMBL" id="KAI0050542.1"/>
    </source>
</evidence>
<reference evidence="1" key="2">
    <citation type="journal article" date="2022" name="New Phytol.">
        <title>Evolutionary transition to the ectomycorrhizal habit in the genomes of a hyperdiverse lineage of mushroom-forming fungi.</title>
        <authorList>
            <person name="Looney B."/>
            <person name="Miyauchi S."/>
            <person name="Morin E."/>
            <person name="Drula E."/>
            <person name="Courty P.E."/>
            <person name="Kohler A."/>
            <person name="Kuo A."/>
            <person name="LaButti K."/>
            <person name="Pangilinan J."/>
            <person name="Lipzen A."/>
            <person name="Riley R."/>
            <person name="Andreopoulos W."/>
            <person name="He G."/>
            <person name="Johnson J."/>
            <person name="Nolan M."/>
            <person name="Tritt A."/>
            <person name="Barry K.W."/>
            <person name="Grigoriev I.V."/>
            <person name="Nagy L.G."/>
            <person name="Hibbett D."/>
            <person name="Henrissat B."/>
            <person name="Matheny P.B."/>
            <person name="Labbe J."/>
            <person name="Martin F.M."/>
        </authorList>
    </citation>
    <scope>NUCLEOTIDE SEQUENCE</scope>
    <source>
        <strain evidence="1">FP105234-sp</strain>
    </source>
</reference>